<sequence>MRLINTTTCDFSEFYDSDVPPYAILSHAWGSEEISHQEWAAWLAKRGENAATMNKSGFKKIRGACAEARRDRLEWLWVDTNCIDKTSSAELTEAINSMFSWYRGSKVCYAYMADVPSISQDDKDFSRLFRNSRWFTRGWTLQELLAPTNVVFYNRSWSRMGSKTGSLLDAISHTTGIDDEFLNGNRHLKMASVAKKMSWLAHRKTTRTEDIAYCAMGIFEINMPLLYGEGKKAFNRLQEEIMRITPFSVGNGTAVFLKIGGMLAPSPLVFRRSANFMPYTFQHDAAPYSMTNLGLSISLPVIFTVSTDLFVILDAYLAGDNNSKPVCICIGYPEFHYIKVDRLSFPPRPIPVEHGLSVRHRRSMFARTANSPFPRRYAEPPIESRFGLLFVIE</sequence>
<reference evidence="2" key="1">
    <citation type="submission" date="2015-01" db="EMBL/GenBank/DDBJ databases">
        <authorList>
            <person name="Durling Mikael"/>
        </authorList>
    </citation>
    <scope>NUCLEOTIDE SEQUENCE</scope>
</reference>
<accession>A0A0B7KAL9</accession>
<evidence type="ECO:0000313" key="2">
    <source>
        <dbReference type="EMBL" id="CEO54149.1"/>
    </source>
</evidence>
<dbReference type="PANTHER" id="PTHR10622:SF10">
    <property type="entry name" value="HET DOMAIN-CONTAINING PROTEIN"/>
    <property type="match status" value="1"/>
</dbReference>
<dbReference type="PANTHER" id="PTHR10622">
    <property type="entry name" value="HET DOMAIN-CONTAINING PROTEIN"/>
    <property type="match status" value="1"/>
</dbReference>
<feature type="domain" description="Heterokaryon incompatibility" evidence="1">
    <location>
        <begin position="22"/>
        <end position="114"/>
    </location>
</feature>
<protein>
    <recommendedName>
        <fullName evidence="1">Heterokaryon incompatibility domain-containing protein</fullName>
    </recommendedName>
</protein>
<feature type="non-terminal residue" evidence="2">
    <location>
        <position position="393"/>
    </location>
</feature>
<gene>
    <name evidence="2" type="ORF">BN869_000010207_1</name>
</gene>
<name>A0A0B7KAL9_BIOOC</name>
<evidence type="ECO:0000259" key="1">
    <source>
        <dbReference type="Pfam" id="PF06985"/>
    </source>
</evidence>
<organism evidence="2">
    <name type="scientific">Bionectria ochroleuca</name>
    <name type="common">Gliocladium roseum</name>
    <dbReference type="NCBI Taxonomy" id="29856"/>
    <lineage>
        <taxon>Eukaryota</taxon>
        <taxon>Fungi</taxon>
        <taxon>Dikarya</taxon>
        <taxon>Ascomycota</taxon>
        <taxon>Pezizomycotina</taxon>
        <taxon>Sordariomycetes</taxon>
        <taxon>Hypocreomycetidae</taxon>
        <taxon>Hypocreales</taxon>
        <taxon>Bionectriaceae</taxon>
        <taxon>Clonostachys</taxon>
    </lineage>
</organism>
<proteinExistence type="predicted"/>
<dbReference type="AlphaFoldDB" id="A0A0B7KAL9"/>
<dbReference type="EMBL" id="CDPU01000040">
    <property type="protein sequence ID" value="CEO54149.1"/>
    <property type="molecule type" value="Genomic_DNA"/>
</dbReference>
<dbReference type="InterPro" id="IPR010730">
    <property type="entry name" value="HET"/>
</dbReference>
<dbReference type="Pfam" id="PF06985">
    <property type="entry name" value="HET"/>
    <property type="match status" value="1"/>
</dbReference>